<evidence type="ECO:0000313" key="3">
    <source>
        <dbReference type="Proteomes" id="UP000708148"/>
    </source>
</evidence>
<dbReference type="Proteomes" id="UP000708148">
    <property type="component" value="Unassembled WGS sequence"/>
</dbReference>
<protein>
    <submittedName>
        <fullName evidence="2">Uncharacterized protein</fullName>
    </submittedName>
</protein>
<feature type="non-terminal residue" evidence="2">
    <location>
        <position position="1"/>
    </location>
</feature>
<reference evidence="2" key="1">
    <citation type="submission" date="2020-12" db="EMBL/GenBank/DDBJ databases">
        <authorList>
            <person name="Iha C."/>
        </authorList>
    </citation>
    <scope>NUCLEOTIDE SEQUENCE</scope>
</reference>
<gene>
    <name evidence="2" type="ORF">OSTQU699_LOCUS2435</name>
</gene>
<feature type="non-terminal residue" evidence="2">
    <location>
        <position position="55"/>
    </location>
</feature>
<sequence>CAAMNAIGSARRQRRPASLCAKAIAPHETGPPAYRRPSSHSVQPHGYRLLRNAPQ</sequence>
<organism evidence="2 3">
    <name type="scientific">Ostreobium quekettii</name>
    <dbReference type="NCBI Taxonomy" id="121088"/>
    <lineage>
        <taxon>Eukaryota</taxon>
        <taxon>Viridiplantae</taxon>
        <taxon>Chlorophyta</taxon>
        <taxon>core chlorophytes</taxon>
        <taxon>Ulvophyceae</taxon>
        <taxon>TCBD clade</taxon>
        <taxon>Bryopsidales</taxon>
        <taxon>Ostreobineae</taxon>
        <taxon>Ostreobiaceae</taxon>
        <taxon>Ostreobium</taxon>
    </lineage>
</organism>
<name>A0A8S1ITU1_9CHLO</name>
<dbReference type="EMBL" id="CAJHUC010000599">
    <property type="protein sequence ID" value="CAD7697073.1"/>
    <property type="molecule type" value="Genomic_DNA"/>
</dbReference>
<comment type="caution">
    <text evidence="2">The sequence shown here is derived from an EMBL/GenBank/DDBJ whole genome shotgun (WGS) entry which is preliminary data.</text>
</comment>
<keyword evidence="3" id="KW-1185">Reference proteome</keyword>
<evidence type="ECO:0000313" key="2">
    <source>
        <dbReference type="EMBL" id="CAD7697073.1"/>
    </source>
</evidence>
<feature type="region of interest" description="Disordered" evidence="1">
    <location>
        <begin position="26"/>
        <end position="55"/>
    </location>
</feature>
<evidence type="ECO:0000256" key="1">
    <source>
        <dbReference type="SAM" id="MobiDB-lite"/>
    </source>
</evidence>
<accession>A0A8S1ITU1</accession>
<dbReference type="AlphaFoldDB" id="A0A8S1ITU1"/>
<proteinExistence type="predicted"/>